<protein>
    <submittedName>
        <fullName evidence="1">ASCH domain-containing protein</fullName>
    </submittedName>
</protein>
<comment type="caution">
    <text evidence="1">The sequence shown here is derived from an EMBL/GenBank/DDBJ whole genome shotgun (WGS) entry which is preliminary data.</text>
</comment>
<dbReference type="EMBL" id="JAJEQW010000010">
    <property type="protein sequence ID" value="MCC2242588.1"/>
    <property type="molecule type" value="Genomic_DNA"/>
</dbReference>
<name>A0AAW4WJT6_9FIRM</name>
<gene>
    <name evidence="1" type="ORF">LKD47_09800</name>
</gene>
<dbReference type="Proteomes" id="UP001198893">
    <property type="component" value="Unassembled WGS sequence"/>
</dbReference>
<dbReference type="AlphaFoldDB" id="A0AAW4WJT6"/>
<evidence type="ECO:0000313" key="2">
    <source>
        <dbReference type="Proteomes" id="UP001198893"/>
    </source>
</evidence>
<accession>A0AAW4WJT6</accession>
<reference evidence="1" key="1">
    <citation type="submission" date="2021-10" db="EMBL/GenBank/DDBJ databases">
        <title>Anaerobic single-cell dispensing facilitates the cultivation of human gut bacteria.</title>
        <authorList>
            <person name="Afrizal A."/>
        </authorList>
    </citation>
    <scope>NUCLEOTIDE SEQUENCE</scope>
    <source>
        <strain evidence="1">CLA-AA-H204</strain>
    </source>
</reference>
<dbReference type="RefSeq" id="WP_227710326.1">
    <property type="nucleotide sequence ID" value="NZ_JAJEQW010000010.1"/>
</dbReference>
<evidence type="ECO:0000313" key="1">
    <source>
        <dbReference type="EMBL" id="MCC2242588.1"/>
    </source>
</evidence>
<proteinExistence type="predicted"/>
<sequence length="110" mass="12763">MMKMLVLPIKKKWYDMILSGEKTEEYREIKPYYDSRFESVFGCQWLFRGIDGVGDTTPPEKEIIFRNGYSRSSRQAKATCTLTKGTGNPEWGAEPGVKYYVLHIKKIQEA</sequence>
<organism evidence="1 2">
    <name type="scientific">Roseburia amylophila</name>
    <dbReference type="NCBI Taxonomy" id="2981794"/>
    <lineage>
        <taxon>Bacteria</taxon>
        <taxon>Bacillati</taxon>
        <taxon>Bacillota</taxon>
        <taxon>Clostridia</taxon>
        <taxon>Lachnospirales</taxon>
        <taxon>Lachnospiraceae</taxon>
        <taxon>Roseburia</taxon>
    </lineage>
</organism>